<evidence type="ECO:0000256" key="1">
    <source>
        <dbReference type="SAM" id="MobiDB-lite"/>
    </source>
</evidence>
<dbReference type="VEuPathDB" id="FungiDB:PABG_11818"/>
<reference evidence="2 3" key="1">
    <citation type="submission" date="2016-06" db="EMBL/GenBank/DDBJ databases">
        <authorList>
            <person name="Kjaerup R.B."/>
            <person name="Dalgaard T.S."/>
            <person name="Juul-Madsen H.R."/>
        </authorList>
    </citation>
    <scope>NUCLEOTIDE SEQUENCE [LARGE SCALE GENOMIC DNA]</scope>
    <source>
        <strain evidence="2 3">Pb300</strain>
    </source>
</reference>
<evidence type="ECO:0000313" key="2">
    <source>
        <dbReference type="EMBL" id="ODH28208.1"/>
    </source>
</evidence>
<feature type="region of interest" description="Disordered" evidence="1">
    <location>
        <begin position="153"/>
        <end position="213"/>
    </location>
</feature>
<dbReference type="AlphaFoldDB" id="A0A1D2JEE3"/>
<sequence>MNIDRDDYGSDIEWIRVEGVDEEMPDAASPNNGSGDGPFSGDGNGHSNCDCHITSQPPGSDPIPAPSSMQPRPTNVAMMFVEEISPRGHDFGTRTPGGNSSLQTAIPLDPAPVSAPLLKRPRLCHLPPLQMISQLYELGAFLHASRHEFSQRDNNPALHLNTPLLNKSLPRTSPSRDSYPIPLGNFNPSQCPPTPPPSPSPDSKLLSALSPFR</sequence>
<gene>
    <name evidence="2" type="ORF">ACO22_03978</name>
</gene>
<dbReference type="EMBL" id="LZYO01000149">
    <property type="protein sequence ID" value="ODH28208.1"/>
    <property type="molecule type" value="Genomic_DNA"/>
</dbReference>
<feature type="compositionally biased region" description="Low complexity" evidence="1">
    <location>
        <begin position="201"/>
        <end position="213"/>
    </location>
</feature>
<evidence type="ECO:0000313" key="3">
    <source>
        <dbReference type="Proteomes" id="UP000242814"/>
    </source>
</evidence>
<organism evidence="2 3">
    <name type="scientific">Paracoccidioides brasiliensis</name>
    <dbReference type="NCBI Taxonomy" id="121759"/>
    <lineage>
        <taxon>Eukaryota</taxon>
        <taxon>Fungi</taxon>
        <taxon>Dikarya</taxon>
        <taxon>Ascomycota</taxon>
        <taxon>Pezizomycotina</taxon>
        <taxon>Eurotiomycetes</taxon>
        <taxon>Eurotiomycetidae</taxon>
        <taxon>Onygenales</taxon>
        <taxon>Ajellomycetaceae</taxon>
        <taxon>Paracoccidioides</taxon>
    </lineage>
</organism>
<comment type="caution">
    <text evidence="2">The sequence shown here is derived from an EMBL/GenBank/DDBJ whole genome shotgun (WGS) entry which is preliminary data.</text>
</comment>
<name>A0A1D2JEE3_PARBR</name>
<feature type="compositionally biased region" description="Gly residues" evidence="1">
    <location>
        <begin position="34"/>
        <end position="44"/>
    </location>
</feature>
<protein>
    <submittedName>
        <fullName evidence="2">Uncharacterized protein</fullName>
    </submittedName>
</protein>
<feature type="compositionally biased region" description="Pro residues" evidence="1">
    <location>
        <begin position="190"/>
        <end position="200"/>
    </location>
</feature>
<accession>A0A1D2JEE3</accession>
<feature type="compositionally biased region" description="Polar residues" evidence="1">
    <location>
        <begin position="163"/>
        <end position="176"/>
    </location>
</feature>
<feature type="region of interest" description="Disordered" evidence="1">
    <location>
        <begin position="1"/>
        <end position="72"/>
    </location>
</feature>
<proteinExistence type="predicted"/>
<dbReference type="VEuPathDB" id="FungiDB:PADG_00058"/>
<dbReference type="Proteomes" id="UP000242814">
    <property type="component" value="Unassembled WGS sequence"/>
</dbReference>
<feature type="compositionally biased region" description="Basic and acidic residues" evidence="1">
    <location>
        <begin position="1"/>
        <end position="19"/>
    </location>
</feature>
<dbReference type="VEuPathDB" id="FungiDB:PADG_00059"/>